<dbReference type="EMBL" id="JACCJB010000007">
    <property type="protein sequence ID" value="KAF6225537.1"/>
    <property type="molecule type" value="Genomic_DNA"/>
</dbReference>
<dbReference type="GeneID" id="59337932"/>
<evidence type="ECO:0000313" key="2">
    <source>
        <dbReference type="EMBL" id="KAF6225537.1"/>
    </source>
</evidence>
<dbReference type="InterPro" id="IPR037176">
    <property type="entry name" value="Osmotin/thaumatin-like_sf"/>
</dbReference>
<comment type="caution">
    <text evidence="2">The sequence shown here is derived from an EMBL/GenBank/DDBJ whole genome shotgun (WGS) entry which is preliminary data.</text>
</comment>
<dbReference type="AlphaFoldDB" id="A0A8H6CLE6"/>
<accession>A0A8H6CLE6</accession>
<name>A0A8H6CLE6_9LECA</name>
<organism evidence="2 3">
    <name type="scientific">Letharia lupina</name>
    <dbReference type="NCBI Taxonomy" id="560253"/>
    <lineage>
        <taxon>Eukaryota</taxon>
        <taxon>Fungi</taxon>
        <taxon>Dikarya</taxon>
        <taxon>Ascomycota</taxon>
        <taxon>Pezizomycotina</taxon>
        <taxon>Lecanoromycetes</taxon>
        <taxon>OSLEUM clade</taxon>
        <taxon>Lecanoromycetidae</taxon>
        <taxon>Lecanorales</taxon>
        <taxon>Lecanorineae</taxon>
        <taxon>Parmeliaceae</taxon>
        <taxon>Letharia</taxon>
    </lineage>
</organism>
<dbReference type="RefSeq" id="XP_037154246.1">
    <property type="nucleotide sequence ID" value="XM_037300398.1"/>
</dbReference>
<keyword evidence="3" id="KW-1185">Reference proteome</keyword>
<protein>
    <recommendedName>
        <fullName evidence="4">Thaumatin-like protein</fullName>
    </recommendedName>
</protein>
<dbReference type="Proteomes" id="UP000593566">
    <property type="component" value="Unassembled WGS sequence"/>
</dbReference>
<feature type="signal peptide" evidence="1">
    <location>
        <begin position="1"/>
        <end position="20"/>
    </location>
</feature>
<dbReference type="SUPFAM" id="SSF49870">
    <property type="entry name" value="Osmotin, thaumatin-like protein"/>
    <property type="match status" value="1"/>
</dbReference>
<evidence type="ECO:0008006" key="4">
    <source>
        <dbReference type="Google" id="ProtNLM"/>
    </source>
</evidence>
<keyword evidence="1" id="KW-0732">Signal</keyword>
<evidence type="ECO:0000313" key="3">
    <source>
        <dbReference type="Proteomes" id="UP000593566"/>
    </source>
</evidence>
<feature type="chain" id="PRO_5034644171" description="Thaumatin-like protein" evidence="1">
    <location>
        <begin position="21"/>
        <end position="240"/>
    </location>
</feature>
<gene>
    <name evidence="2" type="ORF">HO133_009537</name>
</gene>
<sequence>MHFNLEIVGLVLAFTIPAIAEPIIYTSGITGSAQPRITPAPLVNDAPAPQVAGPLTISVTNSFGSGLYASFGHNAGSPTAISYPGNGAIGDSFEAVYPANWAGRIAIGKDNDPDYINRGSLIEASYDNGAPFVDISYVQGFSIPIVCSCGDPGTGVVTGCNIPLYHDDGPPCPSQGPSAICFNPSSNSPQATPGPAPPFFAPCAGAAFTYPNDFGAGAGCGTNLISCCIGSTCPADPKQP</sequence>
<proteinExistence type="predicted"/>
<evidence type="ECO:0000256" key="1">
    <source>
        <dbReference type="SAM" id="SignalP"/>
    </source>
</evidence>
<reference evidence="2 3" key="1">
    <citation type="journal article" date="2020" name="Genomics">
        <title>Complete, high-quality genomes from long-read metagenomic sequencing of two wolf lichen thalli reveals enigmatic genome architecture.</title>
        <authorList>
            <person name="McKenzie S.K."/>
            <person name="Walston R.F."/>
            <person name="Allen J.L."/>
        </authorList>
    </citation>
    <scope>NUCLEOTIDE SEQUENCE [LARGE SCALE GENOMIC DNA]</scope>
    <source>
        <strain evidence="2">WasteWater1</strain>
    </source>
</reference>